<keyword evidence="11" id="KW-0175">Coiled coil</keyword>
<dbReference type="RefSeq" id="WP_038283810.1">
    <property type="nucleotide sequence ID" value="NZ_JPME01000026.1"/>
</dbReference>
<dbReference type="Pfam" id="PF02050">
    <property type="entry name" value="FliJ"/>
    <property type="match status" value="1"/>
</dbReference>
<keyword evidence="8" id="KW-0653">Protein transport</keyword>
<keyword evidence="9" id="KW-0472">Membrane</keyword>
<dbReference type="GO" id="GO:0006935">
    <property type="term" value="P:chemotaxis"/>
    <property type="evidence" value="ECO:0007669"/>
    <property type="project" value="UniProtKB-KW"/>
</dbReference>
<comment type="caution">
    <text evidence="12">The sequence shown here is derived from an EMBL/GenBank/DDBJ whole genome shotgun (WGS) entry which is preliminary data.</text>
</comment>
<dbReference type="STRING" id="29354.IO98_19120"/>
<organism evidence="12 13">
    <name type="scientific">Lacrimispora celerecrescens</name>
    <dbReference type="NCBI Taxonomy" id="29354"/>
    <lineage>
        <taxon>Bacteria</taxon>
        <taxon>Bacillati</taxon>
        <taxon>Bacillota</taxon>
        <taxon>Clostridia</taxon>
        <taxon>Lachnospirales</taxon>
        <taxon>Lachnospiraceae</taxon>
        <taxon>Lacrimispora</taxon>
    </lineage>
</organism>
<evidence type="ECO:0000313" key="13">
    <source>
        <dbReference type="Proteomes" id="UP000028525"/>
    </source>
</evidence>
<evidence type="ECO:0000256" key="3">
    <source>
        <dbReference type="ARBA" id="ARBA00020392"/>
    </source>
</evidence>
<dbReference type="NCBIfam" id="TIGR02473">
    <property type="entry name" value="flagell_FliJ"/>
    <property type="match status" value="1"/>
</dbReference>
<dbReference type="GO" id="GO:0044781">
    <property type="term" value="P:bacterial-type flagellum organization"/>
    <property type="evidence" value="ECO:0007669"/>
    <property type="project" value="UniProtKB-KW"/>
</dbReference>
<evidence type="ECO:0000256" key="11">
    <source>
        <dbReference type="SAM" id="Coils"/>
    </source>
</evidence>
<dbReference type="GO" id="GO:0071973">
    <property type="term" value="P:bacterial-type flagellum-dependent cell motility"/>
    <property type="evidence" value="ECO:0007669"/>
    <property type="project" value="InterPro"/>
</dbReference>
<accession>A0A084JGK8</accession>
<protein>
    <recommendedName>
        <fullName evidence="3">Flagellar FliJ protein</fullName>
    </recommendedName>
</protein>
<keyword evidence="7" id="KW-1005">Bacterial flagellum biogenesis</keyword>
<evidence type="ECO:0000313" key="12">
    <source>
        <dbReference type="EMBL" id="KEZ88092.1"/>
    </source>
</evidence>
<evidence type="ECO:0000256" key="9">
    <source>
        <dbReference type="ARBA" id="ARBA00023136"/>
    </source>
</evidence>
<keyword evidence="6" id="KW-0145">Chemotaxis</keyword>
<keyword evidence="13" id="KW-1185">Reference proteome</keyword>
<dbReference type="GO" id="GO:0009288">
    <property type="term" value="C:bacterial-type flagellum"/>
    <property type="evidence" value="ECO:0007669"/>
    <property type="project" value="InterPro"/>
</dbReference>
<dbReference type="GO" id="GO:0015031">
    <property type="term" value="P:protein transport"/>
    <property type="evidence" value="ECO:0007669"/>
    <property type="project" value="UniProtKB-KW"/>
</dbReference>
<dbReference type="GO" id="GO:0005886">
    <property type="term" value="C:plasma membrane"/>
    <property type="evidence" value="ECO:0007669"/>
    <property type="project" value="UniProtKB-SubCell"/>
</dbReference>
<reference evidence="12 13" key="1">
    <citation type="submission" date="2014-07" db="EMBL/GenBank/DDBJ databases">
        <title>Draft genome of Clostridium celerecrescens 152B isolated from sediments associated with methane hydrate from Krishna Godavari basin.</title>
        <authorList>
            <person name="Honkalas V.S."/>
            <person name="Dabir A.P."/>
            <person name="Arora P."/>
            <person name="Dhakephalkar P.K."/>
        </authorList>
    </citation>
    <scope>NUCLEOTIDE SEQUENCE [LARGE SCALE GENOMIC DNA]</scope>
    <source>
        <strain evidence="12 13">152B</strain>
    </source>
</reference>
<dbReference type="Gene3D" id="1.10.287.1700">
    <property type="match status" value="1"/>
</dbReference>
<evidence type="ECO:0000256" key="1">
    <source>
        <dbReference type="ARBA" id="ARBA00004413"/>
    </source>
</evidence>
<dbReference type="AlphaFoldDB" id="A0A084JGK8"/>
<gene>
    <name evidence="12" type="ORF">IO98_19120</name>
</gene>
<proteinExistence type="inferred from homology"/>
<keyword evidence="4" id="KW-0813">Transport</keyword>
<dbReference type="OrthoDB" id="2087173at2"/>
<comment type="subcellular location">
    <subcellularLocation>
        <location evidence="1">Cell membrane</location>
        <topology evidence="1">Peripheral membrane protein</topology>
        <orientation evidence="1">Cytoplasmic side</orientation>
    </subcellularLocation>
</comment>
<dbReference type="InterPro" id="IPR012823">
    <property type="entry name" value="Flagell_FliJ"/>
</dbReference>
<keyword evidence="5" id="KW-1003">Cell membrane</keyword>
<comment type="similarity">
    <text evidence="2">Belongs to the FliJ family.</text>
</comment>
<evidence type="ECO:0000256" key="7">
    <source>
        <dbReference type="ARBA" id="ARBA00022795"/>
    </source>
</evidence>
<evidence type="ECO:0000256" key="6">
    <source>
        <dbReference type="ARBA" id="ARBA00022500"/>
    </source>
</evidence>
<dbReference type="InterPro" id="IPR053716">
    <property type="entry name" value="Flag_assembly_chemotaxis_eff"/>
</dbReference>
<evidence type="ECO:0000256" key="5">
    <source>
        <dbReference type="ARBA" id="ARBA00022475"/>
    </source>
</evidence>
<feature type="coiled-coil region" evidence="11">
    <location>
        <begin position="88"/>
        <end position="115"/>
    </location>
</feature>
<evidence type="ECO:0000256" key="2">
    <source>
        <dbReference type="ARBA" id="ARBA00010004"/>
    </source>
</evidence>
<evidence type="ECO:0000256" key="4">
    <source>
        <dbReference type="ARBA" id="ARBA00022448"/>
    </source>
</evidence>
<name>A0A084JGK8_9FIRM</name>
<sequence>MKKFNFPLNTVLNYKDQVLDNLKNEHAQIVDKVVRQEKKVEDLSDRRRDACARLQAEIGQGITVNMMKEYGTYITFMQQKILTEQGVLQKLQRREEQKREEVVEARKEVVSIEKLKEKKLLQYNKEVLRSEELFIEEFVSNTTSVHGSR</sequence>
<keyword evidence="10" id="KW-1006">Bacterial flagellum protein export</keyword>
<dbReference type="Proteomes" id="UP000028525">
    <property type="component" value="Unassembled WGS sequence"/>
</dbReference>
<evidence type="ECO:0000256" key="10">
    <source>
        <dbReference type="ARBA" id="ARBA00023225"/>
    </source>
</evidence>
<dbReference type="EMBL" id="JPME01000026">
    <property type="protein sequence ID" value="KEZ88092.1"/>
    <property type="molecule type" value="Genomic_DNA"/>
</dbReference>
<evidence type="ECO:0000256" key="8">
    <source>
        <dbReference type="ARBA" id="ARBA00022927"/>
    </source>
</evidence>